<feature type="domain" description="RsbT co-antagonist protein RsbRD N-terminal" evidence="3">
    <location>
        <begin position="37"/>
        <end position="173"/>
    </location>
</feature>
<dbReference type="InterPro" id="IPR025736">
    <property type="entry name" value="PucR_C-HTH_dom"/>
</dbReference>
<evidence type="ECO:0000259" key="2">
    <source>
        <dbReference type="Pfam" id="PF13556"/>
    </source>
</evidence>
<comment type="caution">
    <text evidence="5">The sequence shown here is derived from an EMBL/GenBank/DDBJ whole genome shotgun (WGS) entry which is preliminary data.</text>
</comment>
<comment type="similarity">
    <text evidence="1">Belongs to the CdaR family.</text>
</comment>
<proteinExistence type="inferred from homology"/>
<dbReference type="InterPro" id="IPR042070">
    <property type="entry name" value="PucR_C-HTH_sf"/>
</dbReference>
<dbReference type="PANTHER" id="PTHR33744">
    <property type="entry name" value="CARBOHYDRATE DIACID REGULATOR"/>
    <property type="match status" value="1"/>
</dbReference>
<dbReference type="Gene3D" id="1.10.10.2840">
    <property type="entry name" value="PucR C-terminal helix-turn-helix domain"/>
    <property type="match status" value="1"/>
</dbReference>
<sequence>MTGDKGAGRFGKGAGRFDKGAGRFDKSVGRFLIADVPGLAARVTQRIADDLPVYGRLPAEELHGDVRTIVGMTIRAFAEVLRTERMPPPEFLEKVRLSAARRAEERLPVDAVVSAYHYGAAICVEEVTATAEPHELIEAHRLLLDCLREITSAVTAGYVAESQSLIGERDAARHTVLSALLDGRGAELDPAHLGIRLPPCYLALAFTIGRHPDEDRADVDATVASRRKIRRLRTELDRALGHPVLTRLSADEGLALIPSDSAPDRAADTDRARLAKLTASLVTVSGVPLTAGVAASTPAEVPRAVRLATELRDTAVGTGRPPGVYPLTSLLLDYQLTRASPARAHLAALLSPLTEGPDLPATLRTYFASNLDRRETASRLHVHPNTVDYRLRRIATLTGLDLTAHTDLLTLRAALTAHDATDPQRPGRT</sequence>
<dbReference type="InterPro" id="IPR025751">
    <property type="entry name" value="RsbRD_N_dom"/>
</dbReference>
<dbReference type="Pfam" id="PF17853">
    <property type="entry name" value="GGDEF_2"/>
    <property type="match status" value="1"/>
</dbReference>
<dbReference type="RefSeq" id="WP_397715861.1">
    <property type="nucleotide sequence ID" value="NZ_JBIRGN010000006.1"/>
</dbReference>
<gene>
    <name evidence="5" type="ORF">ACH4F9_30830</name>
</gene>
<organism evidence="5 6">
    <name type="scientific">Streptomyces longisporoflavus</name>
    <dbReference type="NCBI Taxonomy" id="28044"/>
    <lineage>
        <taxon>Bacteria</taxon>
        <taxon>Bacillati</taxon>
        <taxon>Actinomycetota</taxon>
        <taxon>Actinomycetes</taxon>
        <taxon>Kitasatosporales</taxon>
        <taxon>Streptomycetaceae</taxon>
        <taxon>Streptomyces</taxon>
    </lineage>
</organism>
<name>A0ABW7QZ21_9ACTN</name>
<evidence type="ECO:0000259" key="4">
    <source>
        <dbReference type="Pfam" id="PF17853"/>
    </source>
</evidence>
<keyword evidence="6" id="KW-1185">Reference proteome</keyword>
<dbReference type="PANTHER" id="PTHR33744:SF7">
    <property type="entry name" value="PUCR FAMILY TRANSCRIPTIONAL REGULATOR"/>
    <property type="match status" value="1"/>
</dbReference>
<protein>
    <submittedName>
        <fullName evidence="5">PucR family transcriptional regulator</fullName>
    </submittedName>
</protein>
<dbReference type="EMBL" id="JBIRGQ010000006">
    <property type="protein sequence ID" value="MFH8549414.1"/>
    <property type="molecule type" value="Genomic_DNA"/>
</dbReference>
<evidence type="ECO:0000313" key="6">
    <source>
        <dbReference type="Proteomes" id="UP001610818"/>
    </source>
</evidence>
<accession>A0ABW7QZ21</accession>
<evidence type="ECO:0000313" key="5">
    <source>
        <dbReference type="EMBL" id="MFH8549414.1"/>
    </source>
</evidence>
<feature type="domain" description="CdaR GGDEF-like" evidence="4">
    <location>
        <begin position="192"/>
        <end position="310"/>
    </location>
</feature>
<feature type="domain" description="PucR C-terminal helix-turn-helix" evidence="2">
    <location>
        <begin position="361"/>
        <end position="417"/>
    </location>
</feature>
<dbReference type="Pfam" id="PF14361">
    <property type="entry name" value="RsbRD_N"/>
    <property type="match status" value="1"/>
</dbReference>
<dbReference type="InterPro" id="IPR051448">
    <property type="entry name" value="CdaR-like_regulators"/>
</dbReference>
<evidence type="ECO:0000259" key="3">
    <source>
        <dbReference type="Pfam" id="PF14361"/>
    </source>
</evidence>
<evidence type="ECO:0000256" key="1">
    <source>
        <dbReference type="ARBA" id="ARBA00006754"/>
    </source>
</evidence>
<dbReference type="Proteomes" id="UP001610818">
    <property type="component" value="Unassembled WGS sequence"/>
</dbReference>
<reference evidence="5 6" key="1">
    <citation type="submission" date="2024-10" db="EMBL/GenBank/DDBJ databases">
        <title>The Natural Products Discovery Center: Release of the First 8490 Sequenced Strains for Exploring Actinobacteria Biosynthetic Diversity.</title>
        <authorList>
            <person name="Kalkreuter E."/>
            <person name="Kautsar S.A."/>
            <person name="Yang D."/>
            <person name="Bader C.D."/>
            <person name="Teijaro C.N."/>
            <person name="Fluegel L."/>
            <person name="Davis C.M."/>
            <person name="Simpson J.R."/>
            <person name="Lauterbach L."/>
            <person name="Steele A.D."/>
            <person name="Gui C."/>
            <person name="Meng S."/>
            <person name="Li G."/>
            <person name="Viehrig K."/>
            <person name="Ye F."/>
            <person name="Su P."/>
            <person name="Kiefer A.F."/>
            <person name="Nichols A."/>
            <person name="Cepeda A.J."/>
            <person name="Yan W."/>
            <person name="Fan B."/>
            <person name="Jiang Y."/>
            <person name="Adhikari A."/>
            <person name="Zheng C.-J."/>
            <person name="Schuster L."/>
            <person name="Cowan T.M."/>
            <person name="Smanski M.J."/>
            <person name="Chevrette M.G."/>
            <person name="De Carvalho L.P.S."/>
            <person name="Shen B."/>
        </authorList>
    </citation>
    <scope>NUCLEOTIDE SEQUENCE [LARGE SCALE GENOMIC DNA]</scope>
    <source>
        <strain evidence="5 6">NPDC017990</strain>
    </source>
</reference>
<dbReference type="Pfam" id="PF13556">
    <property type="entry name" value="HTH_30"/>
    <property type="match status" value="1"/>
</dbReference>
<dbReference type="InterPro" id="IPR041522">
    <property type="entry name" value="CdaR_GGDEF"/>
</dbReference>